<dbReference type="AlphaFoldDB" id="A0A2L2XDF9"/>
<evidence type="ECO:0000313" key="2">
    <source>
        <dbReference type="Proteomes" id="UP000239549"/>
    </source>
</evidence>
<name>A0A2L2XDF9_9FIRM</name>
<dbReference type="EMBL" id="BFAV01000019">
    <property type="protein sequence ID" value="GBF32266.1"/>
    <property type="molecule type" value="Genomic_DNA"/>
</dbReference>
<evidence type="ECO:0000313" key="1">
    <source>
        <dbReference type="EMBL" id="GBF32266.1"/>
    </source>
</evidence>
<gene>
    <name evidence="1" type="ORF">DCCM_0459</name>
</gene>
<dbReference type="Proteomes" id="UP000239549">
    <property type="component" value="Unassembled WGS sequence"/>
</dbReference>
<proteinExistence type="predicted"/>
<accession>A0A2L2XDF9</accession>
<sequence length="124" mass="14622">MDINKKCQLITLNTLIHSAGNGYDYELNIEIYTELKNEIIKKLESIINPIIEEYKKYEKHLFCKKYGVDMDYKIEENLDLLAKSIQSHAEINKYVTVLKMVEERIDESRKKFDELKNTTTTVAK</sequence>
<comment type="caution">
    <text evidence="1">The sequence shown here is derived from an EMBL/GenBank/DDBJ whole genome shotgun (WGS) entry which is preliminary data.</text>
</comment>
<keyword evidence="2" id="KW-1185">Reference proteome</keyword>
<dbReference type="RefSeq" id="WP_104370815.1">
    <property type="nucleotide sequence ID" value="NZ_BFAV01000019.1"/>
</dbReference>
<reference evidence="2" key="1">
    <citation type="submission" date="2018-02" db="EMBL/GenBank/DDBJ databases">
        <title>Genome sequence of Desulfocucumis palustris strain NAW-5.</title>
        <authorList>
            <person name="Watanabe M."/>
            <person name="Kojima H."/>
            <person name="Fukui M."/>
        </authorList>
    </citation>
    <scope>NUCLEOTIDE SEQUENCE [LARGE SCALE GENOMIC DNA]</scope>
    <source>
        <strain evidence="2">NAW-5</strain>
    </source>
</reference>
<protein>
    <submittedName>
        <fullName evidence="1">Uncharacterized protein</fullName>
    </submittedName>
</protein>
<organism evidence="1 2">
    <name type="scientific">Desulfocucumis palustris</name>
    <dbReference type="NCBI Taxonomy" id="1898651"/>
    <lineage>
        <taxon>Bacteria</taxon>
        <taxon>Bacillati</taxon>
        <taxon>Bacillota</taxon>
        <taxon>Clostridia</taxon>
        <taxon>Eubacteriales</taxon>
        <taxon>Desulfocucumaceae</taxon>
        <taxon>Desulfocucumis</taxon>
    </lineage>
</organism>